<feature type="non-terminal residue" evidence="2">
    <location>
        <position position="70"/>
    </location>
</feature>
<keyword evidence="1" id="KW-0472">Membrane</keyword>
<proteinExistence type="predicted"/>
<keyword evidence="1" id="KW-1133">Transmembrane helix</keyword>
<dbReference type="AlphaFoldDB" id="A0AAN5CUG2"/>
<dbReference type="EMBL" id="BTRK01000004">
    <property type="protein sequence ID" value="GMR50560.1"/>
    <property type="molecule type" value="Genomic_DNA"/>
</dbReference>
<organism evidence="2 3">
    <name type="scientific">Pristionchus mayeri</name>
    <dbReference type="NCBI Taxonomy" id="1317129"/>
    <lineage>
        <taxon>Eukaryota</taxon>
        <taxon>Metazoa</taxon>
        <taxon>Ecdysozoa</taxon>
        <taxon>Nematoda</taxon>
        <taxon>Chromadorea</taxon>
        <taxon>Rhabditida</taxon>
        <taxon>Rhabditina</taxon>
        <taxon>Diplogasteromorpha</taxon>
        <taxon>Diplogasteroidea</taxon>
        <taxon>Neodiplogasteridae</taxon>
        <taxon>Pristionchus</taxon>
    </lineage>
</organism>
<name>A0AAN5CUG2_9BILA</name>
<reference evidence="3" key="1">
    <citation type="submission" date="2022-10" db="EMBL/GenBank/DDBJ databases">
        <title>Genome assembly of Pristionchus species.</title>
        <authorList>
            <person name="Yoshida K."/>
            <person name="Sommer R.J."/>
        </authorList>
    </citation>
    <scope>NUCLEOTIDE SEQUENCE [LARGE SCALE GENOMIC DNA]</scope>
    <source>
        <strain evidence="3">RS5460</strain>
    </source>
</reference>
<sequence>FSSFSFSSSFIFSSPFLFNIETPLTTSHDVYLCAVVVSVLVVRCTAISNVRRRAIETNLSHLLQNRFCMK</sequence>
<feature type="transmembrane region" description="Helical" evidence="1">
    <location>
        <begin position="28"/>
        <end position="46"/>
    </location>
</feature>
<evidence type="ECO:0000256" key="1">
    <source>
        <dbReference type="SAM" id="Phobius"/>
    </source>
</evidence>
<comment type="caution">
    <text evidence="2">The sequence shown here is derived from an EMBL/GenBank/DDBJ whole genome shotgun (WGS) entry which is preliminary data.</text>
</comment>
<gene>
    <name evidence="2" type="ORF">PMAYCL1PPCAC_20755</name>
</gene>
<evidence type="ECO:0000313" key="3">
    <source>
        <dbReference type="Proteomes" id="UP001328107"/>
    </source>
</evidence>
<evidence type="ECO:0000313" key="2">
    <source>
        <dbReference type="EMBL" id="GMR50560.1"/>
    </source>
</evidence>
<feature type="non-terminal residue" evidence="2">
    <location>
        <position position="1"/>
    </location>
</feature>
<accession>A0AAN5CUG2</accession>
<dbReference type="Proteomes" id="UP001328107">
    <property type="component" value="Unassembled WGS sequence"/>
</dbReference>
<protein>
    <submittedName>
        <fullName evidence="2">Uncharacterized protein</fullName>
    </submittedName>
</protein>
<keyword evidence="1" id="KW-0812">Transmembrane</keyword>
<keyword evidence="3" id="KW-1185">Reference proteome</keyword>